<dbReference type="CDD" id="cd12148">
    <property type="entry name" value="fungal_TF_MHR"/>
    <property type="match status" value="1"/>
</dbReference>
<dbReference type="RefSeq" id="XP_024405859.1">
    <property type="nucleotide sequence ID" value="XM_024549395.1"/>
</dbReference>
<dbReference type="Proteomes" id="UP000054821">
    <property type="component" value="Unassembled WGS sequence"/>
</dbReference>
<dbReference type="GeneID" id="36347506"/>
<proteinExistence type="predicted"/>
<evidence type="ECO:0008006" key="3">
    <source>
        <dbReference type="Google" id="ProtNLM"/>
    </source>
</evidence>
<gene>
    <name evidence="1" type="ORF">TGAM01_v204311</name>
</gene>
<name>A0A2P4ZR81_9HYPO</name>
<protein>
    <recommendedName>
        <fullName evidence="3">Transcription factor domain-containing protein</fullName>
    </recommendedName>
</protein>
<organism evidence="1 2">
    <name type="scientific">Trichoderma gamsii</name>
    <dbReference type="NCBI Taxonomy" id="398673"/>
    <lineage>
        <taxon>Eukaryota</taxon>
        <taxon>Fungi</taxon>
        <taxon>Dikarya</taxon>
        <taxon>Ascomycota</taxon>
        <taxon>Pezizomycotina</taxon>
        <taxon>Sordariomycetes</taxon>
        <taxon>Hypocreomycetidae</taxon>
        <taxon>Hypocreales</taxon>
        <taxon>Hypocreaceae</taxon>
        <taxon>Trichoderma</taxon>
    </lineage>
</organism>
<dbReference type="AlphaFoldDB" id="A0A2P4ZR81"/>
<accession>A0A2P4ZR81</accession>
<sequence length="292" mass="31569">MTTSSIATSAECKYQLIHQTTPILRRSFQSLAERLESATNAEDPKPAVTNFFPLVPDVHRTKQMRCVYGRQLSTNTSAGGVCTDDGEGVKPLTNQTACIFEVSLETCYKLVGMISVALLSGIDDAEQDASILCMSLKPTGLTAASIAQAYKKRVHDWFPIVTEDQIISFATPSISGNCHGRDGVLLLCMALVSQQPCGHPGHGICCNLYKAAKQSFLLLQTSSGNSLQTLQIGLLLSLFEYGHGLDEESKLSIAACTTICRSHKFLLDDGSEDGEDLTVAAICRRAVAIMDW</sequence>
<dbReference type="EMBL" id="JPDN02000012">
    <property type="protein sequence ID" value="PON26810.1"/>
    <property type="molecule type" value="Genomic_DNA"/>
</dbReference>
<evidence type="ECO:0000313" key="2">
    <source>
        <dbReference type="Proteomes" id="UP000054821"/>
    </source>
</evidence>
<reference evidence="1 2" key="1">
    <citation type="journal article" date="2016" name="Genome Announc.">
        <title>Draft Whole-Genome Sequence of Trichoderma gamsii T6085, a Promising Biocontrol Agent of Fusarium Head Blight on Wheat.</title>
        <authorList>
            <person name="Baroncelli R."/>
            <person name="Zapparata A."/>
            <person name="Piaggeschi G."/>
            <person name="Sarrocco S."/>
            <person name="Vannacci G."/>
        </authorList>
    </citation>
    <scope>NUCLEOTIDE SEQUENCE [LARGE SCALE GENOMIC DNA]</scope>
    <source>
        <strain evidence="1 2">T6085</strain>
    </source>
</reference>
<comment type="caution">
    <text evidence="1">The sequence shown here is derived from an EMBL/GenBank/DDBJ whole genome shotgun (WGS) entry which is preliminary data.</text>
</comment>
<keyword evidence="2" id="KW-1185">Reference proteome</keyword>
<evidence type="ECO:0000313" key="1">
    <source>
        <dbReference type="EMBL" id="PON26810.1"/>
    </source>
</evidence>